<gene>
    <name evidence="1" type="ORF">CCS01_08895</name>
</gene>
<dbReference type="OrthoDB" id="5780430at2"/>
<accession>A0A2S6NJK3</accession>
<evidence type="ECO:0000313" key="2">
    <source>
        <dbReference type="Proteomes" id="UP000239724"/>
    </source>
</evidence>
<sequence>MPIHERDVWRAQYFKDVPCPDDVVIPTDDVRAWPLYPQHRWVYDKLAVALSQGLDAAPHGVLPAHYPVFSKPMINLRGMGAGSRVIANEAEYRAAMAGGHFWCTLLTGPHVSSDAAVIDGKPVWWRHTTGVTAPGGTFDYWHIHAEPMRDIEDWCGRWASEHLRGYTGMINVETIGSRIIEAHLRFADQWPDLYGPGWMEAVVELYANGRWTYPDRNPTDAYSVVLFGPHGRRYRHPPASVVEQVLALDGVTSVQITFHPDWNPARHPMPPGGFRLAIVNATSLAAGRTGRNILRQSIM</sequence>
<comment type="caution">
    <text evidence="1">The sequence shown here is derived from an EMBL/GenBank/DDBJ whole genome shotgun (WGS) entry which is preliminary data.</text>
</comment>
<reference evidence="1 2" key="1">
    <citation type="journal article" date="2018" name="Arch. Microbiol.">
        <title>New insights into the metabolic potential of the phototrophic purple bacterium Rhodopila globiformis DSM 161(T) from its draft genome sequence and evidence for a vanadium-dependent nitrogenase.</title>
        <authorList>
            <person name="Imhoff J.F."/>
            <person name="Rahn T."/>
            <person name="Kunzel S."/>
            <person name="Neulinger S.C."/>
        </authorList>
    </citation>
    <scope>NUCLEOTIDE SEQUENCE [LARGE SCALE GENOMIC DNA]</scope>
    <source>
        <strain evidence="1 2">DSM 161</strain>
    </source>
</reference>
<name>A0A2S6NJK3_RHOGL</name>
<organism evidence="1 2">
    <name type="scientific">Rhodopila globiformis</name>
    <name type="common">Rhodopseudomonas globiformis</name>
    <dbReference type="NCBI Taxonomy" id="1071"/>
    <lineage>
        <taxon>Bacteria</taxon>
        <taxon>Pseudomonadati</taxon>
        <taxon>Pseudomonadota</taxon>
        <taxon>Alphaproteobacteria</taxon>
        <taxon>Acetobacterales</taxon>
        <taxon>Acetobacteraceae</taxon>
        <taxon>Rhodopila</taxon>
    </lineage>
</organism>
<dbReference type="Proteomes" id="UP000239724">
    <property type="component" value="Unassembled WGS sequence"/>
</dbReference>
<evidence type="ECO:0000313" key="1">
    <source>
        <dbReference type="EMBL" id="PPQ35010.1"/>
    </source>
</evidence>
<dbReference type="AlphaFoldDB" id="A0A2S6NJK3"/>
<dbReference type="RefSeq" id="WP_104518499.1">
    <property type="nucleotide sequence ID" value="NZ_NHRY01000080.1"/>
</dbReference>
<proteinExistence type="predicted"/>
<dbReference type="EMBL" id="NHRY01000080">
    <property type="protein sequence ID" value="PPQ35010.1"/>
    <property type="molecule type" value="Genomic_DNA"/>
</dbReference>
<protein>
    <submittedName>
        <fullName evidence="1">Uncharacterized protein</fullName>
    </submittedName>
</protein>
<keyword evidence="2" id="KW-1185">Reference proteome</keyword>